<protein>
    <recommendedName>
        <fullName evidence="3">mRNA interferase YoeB</fullName>
    </recommendedName>
</protein>
<evidence type="ECO:0000313" key="2">
    <source>
        <dbReference type="Proteomes" id="UP001596190"/>
    </source>
</evidence>
<organism evidence="1 2">
    <name type="scientific">Secundilactobacillus hailunensis</name>
    <dbReference type="NCBI Taxonomy" id="2559923"/>
    <lineage>
        <taxon>Bacteria</taxon>
        <taxon>Bacillati</taxon>
        <taxon>Bacillota</taxon>
        <taxon>Bacilli</taxon>
        <taxon>Lactobacillales</taxon>
        <taxon>Lactobacillaceae</taxon>
        <taxon>Secundilactobacillus</taxon>
    </lineage>
</organism>
<accession>A0ABW1T5A7</accession>
<dbReference type="Proteomes" id="UP001596190">
    <property type="component" value="Unassembled WGS sequence"/>
</dbReference>
<keyword evidence="2" id="KW-1185">Reference proteome</keyword>
<proteinExistence type="predicted"/>
<dbReference type="EMBL" id="JBHSSA010000018">
    <property type="protein sequence ID" value="MFC6253195.1"/>
    <property type="molecule type" value="Genomic_DNA"/>
</dbReference>
<evidence type="ECO:0008006" key="3">
    <source>
        <dbReference type="Google" id="ProtNLM"/>
    </source>
</evidence>
<sequence length="43" mass="4904">MNGQHRVVYTIDKATKIVEIYSCWAHYESGALEMSGKSNSRKN</sequence>
<comment type="caution">
    <text evidence="1">The sequence shown here is derived from an EMBL/GenBank/DDBJ whole genome shotgun (WGS) entry which is preliminary data.</text>
</comment>
<gene>
    <name evidence="1" type="ORF">ACFP1H_01050</name>
</gene>
<evidence type="ECO:0000313" key="1">
    <source>
        <dbReference type="EMBL" id="MFC6253195.1"/>
    </source>
</evidence>
<reference evidence="2" key="1">
    <citation type="journal article" date="2019" name="Int. J. Syst. Evol. Microbiol.">
        <title>The Global Catalogue of Microorganisms (GCM) 10K type strain sequencing project: providing services to taxonomists for standard genome sequencing and annotation.</title>
        <authorList>
            <consortium name="The Broad Institute Genomics Platform"/>
            <consortium name="The Broad Institute Genome Sequencing Center for Infectious Disease"/>
            <person name="Wu L."/>
            <person name="Ma J."/>
        </authorList>
    </citation>
    <scope>NUCLEOTIDE SEQUENCE [LARGE SCALE GENOMIC DNA]</scope>
    <source>
        <strain evidence="2">CCM 8950</strain>
    </source>
</reference>
<name>A0ABW1T5A7_9LACO</name>
<dbReference type="RefSeq" id="WP_371857022.1">
    <property type="nucleotide sequence ID" value="NZ_BJDO01000053.1"/>
</dbReference>